<keyword evidence="1 4" id="KW-0560">Oxidoreductase</keyword>
<evidence type="ECO:0000256" key="5">
    <source>
        <dbReference type="SAM" id="SignalP"/>
    </source>
</evidence>
<dbReference type="PROSITE" id="PS51257">
    <property type="entry name" value="PROKAR_LIPOPROTEIN"/>
    <property type="match status" value="1"/>
</dbReference>
<dbReference type="STRING" id="512763.DC20_05485"/>
<evidence type="ECO:0000256" key="1">
    <source>
        <dbReference type="ARBA" id="ARBA00023002"/>
    </source>
</evidence>
<organism evidence="7 8">
    <name type="scientific">Rufibacter tibetensis</name>
    <dbReference type="NCBI Taxonomy" id="512763"/>
    <lineage>
        <taxon>Bacteria</taxon>
        <taxon>Pseudomonadati</taxon>
        <taxon>Bacteroidota</taxon>
        <taxon>Cytophagia</taxon>
        <taxon>Cytophagales</taxon>
        <taxon>Hymenobacteraceae</taxon>
        <taxon>Rufibacter</taxon>
    </lineage>
</organism>
<comment type="catalytic activity">
    <reaction evidence="2 4">
        <text>L-methionyl-[protein] + [thioredoxin]-disulfide + H2O = L-methionyl-(S)-S-oxide-[protein] + [thioredoxin]-dithiol</text>
        <dbReference type="Rhea" id="RHEA:14217"/>
        <dbReference type="Rhea" id="RHEA-COMP:10698"/>
        <dbReference type="Rhea" id="RHEA-COMP:10700"/>
        <dbReference type="Rhea" id="RHEA-COMP:12313"/>
        <dbReference type="Rhea" id="RHEA-COMP:12315"/>
        <dbReference type="ChEBI" id="CHEBI:15377"/>
        <dbReference type="ChEBI" id="CHEBI:16044"/>
        <dbReference type="ChEBI" id="CHEBI:29950"/>
        <dbReference type="ChEBI" id="CHEBI:44120"/>
        <dbReference type="ChEBI" id="CHEBI:50058"/>
        <dbReference type="EC" id="1.8.4.11"/>
    </reaction>
</comment>
<evidence type="ECO:0000256" key="3">
    <source>
        <dbReference type="ARBA" id="ARBA00048782"/>
    </source>
</evidence>
<dbReference type="HAMAP" id="MF_01401">
    <property type="entry name" value="MsrA"/>
    <property type="match status" value="1"/>
</dbReference>
<comment type="similarity">
    <text evidence="4">Belongs to the MsrA Met sulfoxide reductase family.</text>
</comment>
<gene>
    <name evidence="4" type="primary">msrA</name>
    <name evidence="7" type="ORF">DC20_05485</name>
</gene>
<dbReference type="InterPro" id="IPR002569">
    <property type="entry name" value="Met_Sox_Rdtase_MsrA_dom"/>
</dbReference>
<proteinExistence type="inferred from homology"/>
<feature type="domain" description="Peptide methionine sulphoxide reductase MsrA" evidence="6">
    <location>
        <begin position="47"/>
        <end position="198"/>
    </location>
</feature>
<comment type="function">
    <text evidence="4">Has an important function as a repair enzyme for proteins that have been inactivated by oxidation. Catalyzes the reversible oxidation-reduction of methionine sulfoxide in proteins to methionine.</text>
</comment>
<dbReference type="KEGG" id="rti:DC20_05485"/>
<protein>
    <recommendedName>
        <fullName evidence="4">Peptide methionine sulfoxide reductase MsrA</fullName>
        <shortName evidence="4">Protein-methionine-S-oxide reductase</shortName>
        <ecNumber evidence="4">1.8.4.11</ecNumber>
    </recommendedName>
    <alternativeName>
        <fullName evidence="4">Peptide-methionine (S)-S-oxide reductase</fullName>
        <shortName evidence="4">Peptide Met(O) reductase</shortName>
    </alternativeName>
</protein>
<dbReference type="AlphaFoldDB" id="A0A0P0CH04"/>
<dbReference type="GO" id="GO:0008113">
    <property type="term" value="F:peptide-methionine (S)-S-oxide reductase activity"/>
    <property type="evidence" value="ECO:0007669"/>
    <property type="project" value="UniProtKB-UniRule"/>
</dbReference>
<feature type="active site" evidence="4">
    <location>
        <position position="53"/>
    </location>
</feature>
<dbReference type="GO" id="GO:0033744">
    <property type="term" value="F:L-methionine:thioredoxin-disulfide S-oxidoreductase activity"/>
    <property type="evidence" value="ECO:0007669"/>
    <property type="project" value="RHEA"/>
</dbReference>
<name>A0A0P0CH04_9BACT</name>
<evidence type="ECO:0000256" key="2">
    <source>
        <dbReference type="ARBA" id="ARBA00047806"/>
    </source>
</evidence>
<keyword evidence="5" id="KW-0732">Signal</keyword>
<keyword evidence="8" id="KW-1185">Reference proteome</keyword>
<dbReference type="NCBIfam" id="TIGR00401">
    <property type="entry name" value="msrA"/>
    <property type="match status" value="1"/>
</dbReference>
<dbReference type="EC" id="1.8.4.11" evidence="4"/>
<dbReference type="PATRIC" id="fig|512763.3.peg.1215"/>
<dbReference type="Pfam" id="PF01625">
    <property type="entry name" value="PMSR"/>
    <property type="match status" value="1"/>
</dbReference>
<feature type="chain" id="PRO_5006042580" description="Peptide methionine sulfoxide reductase MsrA" evidence="5">
    <location>
        <begin position="19"/>
        <end position="222"/>
    </location>
</feature>
<evidence type="ECO:0000259" key="6">
    <source>
        <dbReference type="Pfam" id="PF01625"/>
    </source>
</evidence>
<reference evidence="7 8" key="1">
    <citation type="submission" date="2015-08" db="EMBL/GenBank/DDBJ databases">
        <title>Complete genome sequence of Rufibacter tibetensis strain 1351t, a radiation-resistant bacterium from tibet plateau.</title>
        <authorList>
            <person name="Dai J."/>
        </authorList>
    </citation>
    <scope>NUCLEOTIDE SEQUENCE [LARGE SCALE GENOMIC DNA]</scope>
    <source>
        <strain evidence="7 8">1351</strain>
    </source>
</reference>
<dbReference type="EMBL" id="CP012643">
    <property type="protein sequence ID" value="ALJ01238.1"/>
    <property type="molecule type" value="Genomic_DNA"/>
</dbReference>
<feature type="signal peptide" evidence="5">
    <location>
        <begin position="1"/>
        <end position="18"/>
    </location>
</feature>
<comment type="catalytic activity">
    <reaction evidence="3 4">
        <text>[thioredoxin]-disulfide + L-methionine + H2O = L-methionine (S)-S-oxide + [thioredoxin]-dithiol</text>
        <dbReference type="Rhea" id="RHEA:19993"/>
        <dbReference type="Rhea" id="RHEA-COMP:10698"/>
        <dbReference type="Rhea" id="RHEA-COMP:10700"/>
        <dbReference type="ChEBI" id="CHEBI:15377"/>
        <dbReference type="ChEBI" id="CHEBI:29950"/>
        <dbReference type="ChEBI" id="CHEBI:50058"/>
        <dbReference type="ChEBI" id="CHEBI:57844"/>
        <dbReference type="ChEBI" id="CHEBI:58772"/>
        <dbReference type="EC" id="1.8.4.11"/>
    </reaction>
</comment>
<dbReference type="RefSeq" id="WP_062545818.1">
    <property type="nucleotide sequence ID" value="NZ_CP012643.1"/>
</dbReference>
<accession>A0A0P0CH04</accession>
<evidence type="ECO:0000313" key="8">
    <source>
        <dbReference type="Proteomes" id="UP000061382"/>
    </source>
</evidence>
<dbReference type="InterPro" id="IPR036509">
    <property type="entry name" value="Met_Sox_Rdtase_MsrA_sf"/>
</dbReference>
<dbReference type="PANTHER" id="PTHR43774">
    <property type="entry name" value="PEPTIDE METHIONINE SULFOXIDE REDUCTASE"/>
    <property type="match status" value="1"/>
</dbReference>
<sequence length="222" mass="24758">MRLLLFAFILLFGFTSCAQSRKEKAATTPSASATQQNQKVPDSLAVATFAGGCFWCTEEAAEKLRGVYDVVSGYTGGSTKNPTYEQVSSGLTGHAEAVQITYDPKTVTYETLLEAFFAAHDPTTLNRQGPDEGTQYRSAIFYRTPEEKAMIDAYIKKLNTARAFQAPIVTEVAALKEFYPAEEEHQDFYRNNPNNPYMRAVSTPKVEKFKKKMEGKLKTDNE</sequence>
<dbReference type="OrthoDB" id="4174719at2"/>
<evidence type="ECO:0000313" key="7">
    <source>
        <dbReference type="EMBL" id="ALJ01238.1"/>
    </source>
</evidence>
<dbReference type="Gene3D" id="3.30.1060.10">
    <property type="entry name" value="Peptide methionine sulphoxide reductase MsrA"/>
    <property type="match status" value="1"/>
</dbReference>
<dbReference type="SUPFAM" id="SSF55068">
    <property type="entry name" value="Peptide methionine sulfoxide reductase"/>
    <property type="match status" value="1"/>
</dbReference>
<dbReference type="Proteomes" id="UP000061382">
    <property type="component" value="Chromosome"/>
</dbReference>
<evidence type="ECO:0000256" key="4">
    <source>
        <dbReference type="HAMAP-Rule" id="MF_01401"/>
    </source>
</evidence>
<dbReference type="PANTHER" id="PTHR43774:SF1">
    <property type="entry name" value="PEPTIDE METHIONINE SULFOXIDE REDUCTASE MSRA 2"/>
    <property type="match status" value="1"/>
</dbReference>